<dbReference type="AlphaFoldDB" id="V6J044"/>
<keyword evidence="6 7" id="KW-0472">Membrane</keyword>
<feature type="transmembrane region" description="Helical" evidence="7">
    <location>
        <begin position="263"/>
        <end position="284"/>
    </location>
</feature>
<accession>V6J044</accession>
<feature type="transmembrane region" description="Helical" evidence="7">
    <location>
        <begin position="117"/>
        <end position="139"/>
    </location>
</feature>
<gene>
    <name evidence="8" type="ORF">P343_03600</name>
</gene>
<evidence type="ECO:0000313" key="8">
    <source>
        <dbReference type="EMBL" id="EST13238.1"/>
    </source>
</evidence>
<dbReference type="OrthoDB" id="2416742at2"/>
<protein>
    <recommendedName>
        <fullName evidence="10">Cytochrome D ubiquinol oxidase subunit II</fullName>
    </recommendedName>
</protein>
<evidence type="ECO:0000256" key="2">
    <source>
        <dbReference type="ARBA" id="ARBA00007543"/>
    </source>
</evidence>
<organism evidence="8 9">
    <name type="scientific">Sporolactobacillus laevolacticus DSM 442</name>
    <dbReference type="NCBI Taxonomy" id="1395513"/>
    <lineage>
        <taxon>Bacteria</taxon>
        <taxon>Bacillati</taxon>
        <taxon>Bacillota</taxon>
        <taxon>Bacilli</taxon>
        <taxon>Bacillales</taxon>
        <taxon>Sporolactobacillaceae</taxon>
        <taxon>Sporolactobacillus</taxon>
    </lineage>
</organism>
<dbReference type="EMBL" id="AWTC01000002">
    <property type="protein sequence ID" value="EST13238.1"/>
    <property type="molecule type" value="Genomic_DNA"/>
</dbReference>
<keyword evidence="5 7" id="KW-1133">Transmembrane helix</keyword>
<comment type="similarity">
    <text evidence="2">Belongs to the cytochrome ubiquinol oxidase subunit 2 family.</text>
</comment>
<evidence type="ECO:0000256" key="1">
    <source>
        <dbReference type="ARBA" id="ARBA00004651"/>
    </source>
</evidence>
<feature type="transmembrane region" description="Helical" evidence="7">
    <location>
        <begin position="54"/>
        <end position="77"/>
    </location>
</feature>
<proteinExistence type="inferred from homology"/>
<feature type="transmembrane region" description="Helical" evidence="7">
    <location>
        <begin position="163"/>
        <end position="184"/>
    </location>
</feature>
<feature type="transmembrane region" description="Helical" evidence="7">
    <location>
        <begin position="83"/>
        <end position="105"/>
    </location>
</feature>
<dbReference type="STRING" id="1395513.P343_03600"/>
<feature type="transmembrane region" description="Helical" evidence="7">
    <location>
        <begin position="204"/>
        <end position="222"/>
    </location>
</feature>
<evidence type="ECO:0000256" key="6">
    <source>
        <dbReference type="ARBA" id="ARBA00023136"/>
    </source>
</evidence>
<evidence type="ECO:0000256" key="5">
    <source>
        <dbReference type="ARBA" id="ARBA00022989"/>
    </source>
</evidence>
<feature type="transmembrane region" description="Helical" evidence="7">
    <location>
        <begin position="6"/>
        <end position="33"/>
    </location>
</feature>
<evidence type="ECO:0000313" key="9">
    <source>
        <dbReference type="Proteomes" id="UP000018296"/>
    </source>
</evidence>
<sequence>MAQQLTLIILWIVIYSYMIAASIDFGTGFYLFYGQQIRHWDHLYAPLQSWLSPLSEVMNICFVLLFAAVLSLSPEIILNFQTPLVFCGILAIVLTVAKGTFYALAELLTNGKKTKSIFLAGNGVIGVFIPAVLSIVLVISEGGFSDDGTGNIHLFILHMFSNFYFWCVMVIAVVSIFYISAMYLVHFASVSVNPALTAHFRNVALFWSMPTVLASGMVFLGLEQQNPEHFMRTLDASWLFMLSLVCLLGAVTLVFLKRYKSFFILVMMQYFFALIGYTLSHFPYLIYPDIVMDQHLADWAQSGWFLIIVLVAAPPSLAAFLAIRLRTVLRSETLRKTDDK</sequence>
<evidence type="ECO:0000256" key="4">
    <source>
        <dbReference type="ARBA" id="ARBA00022692"/>
    </source>
</evidence>
<dbReference type="GO" id="GO:0005886">
    <property type="term" value="C:plasma membrane"/>
    <property type="evidence" value="ECO:0007669"/>
    <property type="project" value="UniProtKB-SubCell"/>
</dbReference>
<keyword evidence="3" id="KW-1003">Cell membrane</keyword>
<dbReference type="Proteomes" id="UP000018296">
    <property type="component" value="Unassembled WGS sequence"/>
</dbReference>
<evidence type="ECO:0000256" key="3">
    <source>
        <dbReference type="ARBA" id="ARBA00022475"/>
    </source>
</evidence>
<keyword evidence="9" id="KW-1185">Reference proteome</keyword>
<dbReference type="Pfam" id="PF02322">
    <property type="entry name" value="Cyt_bd_oxida_II"/>
    <property type="match status" value="1"/>
</dbReference>
<feature type="transmembrane region" description="Helical" evidence="7">
    <location>
        <begin position="237"/>
        <end position="256"/>
    </location>
</feature>
<feature type="transmembrane region" description="Helical" evidence="7">
    <location>
        <begin position="304"/>
        <end position="325"/>
    </location>
</feature>
<reference evidence="8 9" key="1">
    <citation type="journal article" date="2013" name="Genome Announc.">
        <title>Genome Sequence of Sporolactobacillus laevolacticus DSM442, an Efficient Polymer-Grade D-Lactate Producer from Agricultural Waste Cottonseed as a Nitrogen Source.</title>
        <authorList>
            <person name="Wang H."/>
            <person name="Wang L."/>
            <person name="Ju J."/>
            <person name="Yu B."/>
            <person name="Ma Y."/>
        </authorList>
    </citation>
    <scope>NUCLEOTIDE SEQUENCE [LARGE SCALE GENOMIC DNA]</scope>
    <source>
        <strain evidence="8 9">DSM 442</strain>
    </source>
</reference>
<dbReference type="PATRIC" id="fig|1395513.3.peg.733"/>
<evidence type="ECO:0008006" key="10">
    <source>
        <dbReference type="Google" id="ProtNLM"/>
    </source>
</evidence>
<dbReference type="InterPro" id="IPR003317">
    <property type="entry name" value="Cyt-d_oxidase_su2"/>
</dbReference>
<dbReference type="RefSeq" id="WP_023509027.1">
    <property type="nucleotide sequence ID" value="NZ_AWTC01000002.1"/>
</dbReference>
<keyword evidence="4 7" id="KW-0812">Transmembrane</keyword>
<comment type="subcellular location">
    <subcellularLocation>
        <location evidence="1">Cell membrane</location>
        <topology evidence="1">Multi-pass membrane protein</topology>
    </subcellularLocation>
</comment>
<comment type="caution">
    <text evidence="8">The sequence shown here is derived from an EMBL/GenBank/DDBJ whole genome shotgun (WGS) entry which is preliminary data.</text>
</comment>
<dbReference type="eggNOG" id="COG1294">
    <property type="taxonomic scope" value="Bacteria"/>
</dbReference>
<name>V6J044_9BACL</name>
<evidence type="ECO:0000256" key="7">
    <source>
        <dbReference type="SAM" id="Phobius"/>
    </source>
</evidence>